<dbReference type="SMART" id="SM00900">
    <property type="entry name" value="FMN_bind"/>
    <property type="match status" value="1"/>
</dbReference>
<comment type="subunit">
    <text evidence="6">The complex is composed of six subunits: RnfA, RnfB, RnfC, RnfD, RnfE and RnfG.</text>
</comment>
<name>A0A250L0C4_9GAMM</name>
<dbReference type="EMBL" id="AP017928">
    <property type="protein sequence ID" value="BBA37340.1"/>
    <property type="molecule type" value="Genomic_DNA"/>
</dbReference>
<evidence type="ECO:0000313" key="9">
    <source>
        <dbReference type="Proteomes" id="UP000266313"/>
    </source>
</evidence>
<keyword evidence="4 6" id="KW-0288">FMN</keyword>
<dbReference type="RefSeq" id="WP_119632343.1">
    <property type="nucleotide sequence ID" value="NZ_AP017928.1"/>
</dbReference>
<dbReference type="Pfam" id="PF04205">
    <property type="entry name" value="FMN_bind"/>
    <property type="match status" value="1"/>
</dbReference>
<keyword evidence="2 6" id="KW-0597">Phosphoprotein</keyword>
<keyword evidence="6" id="KW-0997">Cell inner membrane</keyword>
<dbReference type="AlphaFoldDB" id="A0A250L0C4"/>
<comment type="cofactor">
    <cofactor evidence="6">
        <name>FMN</name>
        <dbReference type="ChEBI" id="CHEBI:58210"/>
    </cofactor>
</comment>
<keyword evidence="1 6" id="KW-0813">Transport</keyword>
<dbReference type="OrthoDB" id="9784165at2"/>
<dbReference type="Proteomes" id="UP000266313">
    <property type="component" value="Chromosome"/>
</dbReference>
<evidence type="ECO:0000256" key="4">
    <source>
        <dbReference type="ARBA" id="ARBA00022643"/>
    </source>
</evidence>
<reference evidence="8 9" key="1">
    <citation type="submission" date="2016-12" db="EMBL/GenBank/DDBJ databases">
        <title>Genome sequencing of Methylocaldum marinum.</title>
        <authorList>
            <person name="Takeuchi M."/>
            <person name="Kamagata Y."/>
            <person name="Hiraoka S."/>
            <person name="Oshima K."/>
            <person name="Hattori M."/>
            <person name="Iwasaki W."/>
        </authorList>
    </citation>
    <scope>NUCLEOTIDE SEQUENCE [LARGE SCALE GENOMIC DNA]</scope>
    <source>
        <strain evidence="8 9">S8</strain>
    </source>
</reference>
<dbReference type="GO" id="GO:0010181">
    <property type="term" value="F:FMN binding"/>
    <property type="evidence" value="ECO:0007669"/>
    <property type="project" value="InterPro"/>
</dbReference>
<evidence type="ECO:0000256" key="6">
    <source>
        <dbReference type="HAMAP-Rule" id="MF_00479"/>
    </source>
</evidence>
<organism evidence="8 9">
    <name type="scientific">Methylocaldum marinum</name>
    <dbReference type="NCBI Taxonomy" id="1432792"/>
    <lineage>
        <taxon>Bacteria</taxon>
        <taxon>Pseudomonadati</taxon>
        <taxon>Pseudomonadota</taxon>
        <taxon>Gammaproteobacteria</taxon>
        <taxon>Methylococcales</taxon>
        <taxon>Methylococcaceae</taxon>
        <taxon>Methylocaldum</taxon>
    </lineage>
</organism>
<keyword evidence="3 6" id="KW-0285">Flavoprotein</keyword>
<comment type="function">
    <text evidence="6">Part of a membrane-bound complex that couples electron transfer with translocation of ions across the membrane.</text>
</comment>
<feature type="modified residue" description="FMN phosphoryl threonine" evidence="6">
    <location>
        <position position="205"/>
    </location>
</feature>
<comment type="similarity">
    <text evidence="6">Belongs to the RnfG family.</text>
</comment>
<dbReference type="GO" id="GO:0022900">
    <property type="term" value="P:electron transport chain"/>
    <property type="evidence" value="ECO:0007669"/>
    <property type="project" value="UniProtKB-UniRule"/>
</dbReference>
<keyword evidence="6" id="KW-1133">Transmembrane helix</keyword>
<keyword evidence="6" id="KW-0812">Transmembrane</keyword>
<keyword evidence="6" id="KW-0472">Membrane</keyword>
<evidence type="ECO:0000256" key="3">
    <source>
        <dbReference type="ARBA" id="ARBA00022630"/>
    </source>
</evidence>
<dbReference type="KEGG" id="mmai:sS8_5423"/>
<comment type="subcellular location">
    <subcellularLocation>
        <location evidence="6">Cell inner membrane</location>
        <topology evidence="6">Single-pass membrane protein</topology>
    </subcellularLocation>
</comment>
<dbReference type="PANTHER" id="PTHR36118">
    <property type="entry name" value="ION-TRANSLOCATING OXIDOREDUCTASE COMPLEX SUBUNIT G"/>
    <property type="match status" value="1"/>
</dbReference>
<evidence type="ECO:0000256" key="5">
    <source>
        <dbReference type="ARBA" id="ARBA00022982"/>
    </source>
</evidence>
<dbReference type="PANTHER" id="PTHR36118:SF1">
    <property type="entry name" value="ION-TRANSLOCATING OXIDOREDUCTASE COMPLEX SUBUNIT G"/>
    <property type="match status" value="1"/>
</dbReference>
<dbReference type="GO" id="GO:0005886">
    <property type="term" value="C:plasma membrane"/>
    <property type="evidence" value="ECO:0007669"/>
    <property type="project" value="UniProtKB-SubCell"/>
</dbReference>
<keyword evidence="5 6" id="KW-0249">Electron transport</keyword>
<gene>
    <name evidence="6" type="primary">rnfG</name>
    <name evidence="8" type="ORF">sS8_5423</name>
</gene>
<evidence type="ECO:0000259" key="7">
    <source>
        <dbReference type="SMART" id="SM00900"/>
    </source>
</evidence>
<dbReference type="HAMAP" id="MF_00479">
    <property type="entry name" value="RsxG_RnfG"/>
    <property type="match status" value="1"/>
</dbReference>
<accession>A0A250L0C4</accession>
<evidence type="ECO:0000256" key="1">
    <source>
        <dbReference type="ARBA" id="ARBA00022448"/>
    </source>
</evidence>
<protein>
    <recommendedName>
        <fullName evidence="6">Ion-translocating oxidoreductase complex subunit G</fullName>
        <ecNumber evidence="6">7.-.-.-</ecNumber>
    </recommendedName>
    <alternativeName>
        <fullName evidence="6">Rnf electron transport complex subunit G</fullName>
    </alternativeName>
</protein>
<evidence type="ECO:0000313" key="8">
    <source>
        <dbReference type="EMBL" id="BBA37340.1"/>
    </source>
</evidence>
<sequence>MISLNRKPHGQASGGYWEKLRKSFDDMDALRQRLDYQTALLAVCALAASLLLGMGDLVTKGSIAERQAEDLKATLGQVLPEGIYDNDVLAEPRLVPSAGEETGLEQTEVFIAKKGSEVTAVAFKMLATGGYAGDLTLMLGVDREGKILGARVIAHAETPGLGDKVETSKSNWILGFNGRSLGNTSAQAWRVKKDGGDFDQFAGATITPRAVVKGVEGGLKFFERHRRELLAATD</sequence>
<dbReference type="GO" id="GO:0009055">
    <property type="term" value="F:electron transfer activity"/>
    <property type="evidence" value="ECO:0007669"/>
    <property type="project" value="InterPro"/>
</dbReference>
<dbReference type="NCBIfam" id="TIGR01947">
    <property type="entry name" value="rnfG"/>
    <property type="match status" value="1"/>
</dbReference>
<dbReference type="InterPro" id="IPR010209">
    <property type="entry name" value="Ion_transpt_RnfG/RsxG"/>
</dbReference>
<keyword evidence="6" id="KW-1003">Cell membrane</keyword>
<keyword evidence="6" id="KW-1278">Translocase</keyword>
<dbReference type="NCBIfam" id="NF002519">
    <property type="entry name" value="PRK01908.1"/>
    <property type="match status" value="1"/>
</dbReference>
<dbReference type="InterPro" id="IPR007329">
    <property type="entry name" value="FMN-bd"/>
</dbReference>
<evidence type="ECO:0000256" key="2">
    <source>
        <dbReference type="ARBA" id="ARBA00022553"/>
    </source>
</evidence>
<proteinExistence type="inferred from homology"/>
<feature type="domain" description="FMN-binding" evidence="7">
    <location>
        <begin position="130"/>
        <end position="222"/>
    </location>
</feature>
<keyword evidence="9" id="KW-1185">Reference proteome</keyword>
<dbReference type="PIRSF" id="PIRSF006091">
    <property type="entry name" value="E_trnsport_RnfG"/>
    <property type="match status" value="1"/>
</dbReference>
<dbReference type="EC" id="7.-.-.-" evidence="6"/>